<gene>
    <name evidence="5" type="ORF">DdX_16279</name>
</gene>
<dbReference type="SMART" id="SM00950">
    <property type="entry name" value="Piwi"/>
    <property type="match status" value="1"/>
</dbReference>
<dbReference type="Pfam" id="PF02171">
    <property type="entry name" value="Piwi"/>
    <property type="match status" value="1"/>
</dbReference>
<dbReference type="EMBL" id="JAKKPZ010000126">
    <property type="protein sequence ID" value="KAI1701124.1"/>
    <property type="molecule type" value="Genomic_DNA"/>
</dbReference>
<dbReference type="GO" id="GO:0003723">
    <property type="term" value="F:RNA binding"/>
    <property type="evidence" value="ECO:0007669"/>
    <property type="project" value="InterPro"/>
</dbReference>
<dbReference type="CDD" id="cd02846">
    <property type="entry name" value="PAZ_argonaute_like"/>
    <property type="match status" value="1"/>
</dbReference>
<keyword evidence="6" id="KW-1185">Reference proteome</keyword>
<dbReference type="Gene3D" id="2.170.260.10">
    <property type="entry name" value="paz domain"/>
    <property type="match status" value="1"/>
</dbReference>
<dbReference type="InterPro" id="IPR036397">
    <property type="entry name" value="RNaseH_sf"/>
</dbReference>
<dbReference type="PROSITE" id="PS50822">
    <property type="entry name" value="PIWI"/>
    <property type="match status" value="1"/>
</dbReference>
<evidence type="ECO:0000313" key="5">
    <source>
        <dbReference type="EMBL" id="KAI1701124.1"/>
    </source>
</evidence>
<comment type="similarity">
    <text evidence="1">Belongs to the argonaute family.</text>
</comment>
<feature type="domain" description="Piwi" evidence="4">
    <location>
        <begin position="590"/>
        <end position="907"/>
    </location>
</feature>
<dbReference type="PROSITE" id="PS50821">
    <property type="entry name" value="PAZ"/>
    <property type="match status" value="1"/>
</dbReference>
<dbReference type="Pfam" id="PF02170">
    <property type="entry name" value="PAZ"/>
    <property type="match status" value="1"/>
</dbReference>
<dbReference type="SUPFAM" id="SSF53098">
    <property type="entry name" value="Ribonuclease H-like"/>
    <property type="match status" value="1"/>
</dbReference>
<dbReference type="InterPro" id="IPR036085">
    <property type="entry name" value="PAZ_dom_sf"/>
</dbReference>
<feature type="compositionally biased region" description="Polar residues" evidence="2">
    <location>
        <begin position="679"/>
        <end position="694"/>
    </location>
</feature>
<organism evidence="5 6">
    <name type="scientific">Ditylenchus destructor</name>
    <dbReference type="NCBI Taxonomy" id="166010"/>
    <lineage>
        <taxon>Eukaryota</taxon>
        <taxon>Metazoa</taxon>
        <taxon>Ecdysozoa</taxon>
        <taxon>Nematoda</taxon>
        <taxon>Chromadorea</taxon>
        <taxon>Rhabditida</taxon>
        <taxon>Tylenchina</taxon>
        <taxon>Tylenchomorpha</taxon>
        <taxon>Sphaerularioidea</taxon>
        <taxon>Anguinidae</taxon>
        <taxon>Anguininae</taxon>
        <taxon>Ditylenchus</taxon>
    </lineage>
</organism>
<accession>A0AAD4R008</accession>
<protein>
    <submittedName>
        <fullName evidence="5">Piwi domain-containing protein</fullName>
    </submittedName>
</protein>
<evidence type="ECO:0000259" key="4">
    <source>
        <dbReference type="PROSITE" id="PS50822"/>
    </source>
</evidence>
<dbReference type="PANTHER" id="PTHR22891">
    <property type="entry name" value="EUKARYOTIC TRANSLATION INITIATION FACTOR 2C"/>
    <property type="match status" value="1"/>
</dbReference>
<evidence type="ECO:0000256" key="1">
    <source>
        <dbReference type="RuleBase" id="RU361178"/>
    </source>
</evidence>
<dbReference type="InterPro" id="IPR003165">
    <property type="entry name" value="Piwi"/>
</dbReference>
<dbReference type="SMART" id="SM00949">
    <property type="entry name" value="PAZ"/>
    <property type="match status" value="1"/>
</dbReference>
<evidence type="ECO:0000256" key="2">
    <source>
        <dbReference type="SAM" id="MobiDB-lite"/>
    </source>
</evidence>
<dbReference type="Gene3D" id="3.30.420.10">
    <property type="entry name" value="Ribonuclease H-like superfamily/Ribonuclease H"/>
    <property type="match status" value="1"/>
</dbReference>
<dbReference type="InterPro" id="IPR003100">
    <property type="entry name" value="PAZ_dom"/>
</dbReference>
<sequence length="945" mass="105774">MAQPNQPLRTGTRLEKEAEKLLADEGIPKGNAIMATKKAPGTINSKVVATALSTNIYGLKAKIGHVAISLYDVKICGVFNSGAEAEFTKTIRGDAMVVDRRDKCRDVFSAFERENAALLNGAVLYYDLQSTLYSTKPLRIRGEQKFVIGREQLPQDFEAPFNHCVLTLKHVKDDVQGRWAVPQANDTTSLDTVDKTFQQFLNIASSQQIMFDHQAPDEKHITFSTSRSYMMNPQHYGFREDDTPPFTDNGSYLAIGAHKGVHYIEGPVGPGNSAPALVIEAKKTPFHVPGETALDKARYVVRDPTRMPQNGDHDKMLKMLKGLQFETHYGEQVRSHKVVGISRFSPRQKQMDLDGEMVTIEEYLRRRYNLTLQFPDAVMIEALGRDREKSFFPLEVCIISDNQRVKGLQQTPMQVQQMIKKCAAPPAIQRRHTDIVKDSLHLSNSNYLQQSGVEFVSQHLNVKARELPAATLQFASNFQSKPKPDVLTWQGRQFIIPAQINKWSAYLFGGSARDSLREDQYRQFLRRYVDEARSRGIAMPEPALVKIGTNDWEKLRDEIVSAANDGVEFALIVHLDREDEMHRLKLGTVRNVLERGQPQTVQNIVQKTNIKLGGLNYSLSLGDMATKEIVASETLFVGLGMAHPAGGLGMGGENGENGNGHGNGHANRNGNGSHEPSSDHGSNGNGSTSDKISNGPPSVIGFCANTGKNNRFEFIGDFKYQVARRDEKTDIIRNIIKLCADNYKLSNDTFPKRVIIYRNGCSEGQFPAVLKYEIPLIRNALEKIGCDARVTLIVSNKLQNVRFFAAQINPGAKPPEQNIKPGTIVDTMAVHPTYVEFFLNSHRAIQGTARTPKYTVLYDDNGLTMDQLQSMTYHLCFGHQIVYLPTSLPSPVYIAELYAKRGYNLYSRWIETVSPEQVQNHTYSTLSQELSYELTQFLKALRVNA</sequence>
<name>A0AAD4R008_9BILA</name>
<feature type="compositionally biased region" description="Gly residues" evidence="2">
    <location>
        <begin position="648"/>
        <end position="663"/>
    </location>
</feature>
<evidence type="ECO:0000259" key="3">
    <source>
        <dbReference type="PROSITE" id="PS50821"/>
    </source>
</evidence>
<dbReference type="Proteomes" id="UP001201812">
    <property type="component" value="Unassembled WGS sequence"/>
</dbReference>
<comment type="caution">
    <text evidence="5">The sequence shown here is derived from an EMBL/GenBank/DDBJ whole genome shotgun (WGS) entry which is preliminary data.</text>
</comment>
<reference evidence="5" key="1">
    <citation type="submission" date="2022-01" db="EMBL/GenBank/DDBJ databases">
        <title>Genome Sequence Resource for Two Populations of Ditylenchus destructor, the Migratory Endoparasitic Phytonematode.</title>
        <authorList>
            <person name="Zhang H."/>
            <person name="Lin R."/>
            <person name="Xie B."/>
        </authorList>
    </citation>
    <scope>NUCLEOTIDE SEQUENCE</scope>
    <source>
        <strain evidence="5">BazhouSP</strain>
    </source>
</reference>
<evidence type="ECO:0000313" key="6">
    <source>
        <dbReference type="Proteomes" id="UP001201812"/>
    </source>
</evidence>
<dbReference type="InterPro" id="IPR012337">
    <property type="entry name" value="RNaseH-like_sf"/>
</dbReference>
<proteinExistence type="inferred from homology"/>
<dbReference type="Gene3D" id="3.40.50.2300">
    <property type="match status" value="1"/>
</dbReference>
<dbReference type="AlphaFoldDB" id="A0AAD4R008"/>
<feature type="region of interest" description="Disordered" evidence="2">
    <location>
        <begin position="648"/>
        <end position="694"/>
    </location>
</feature>
<dbReference type="SUPFAM" id="SSF101690">
    <property type="entry name" value="PAZ domain"/>
    <property type="match status" value="1"/>
</dbReference>
<feature type="domain" description="PAZ" evidence="3">
    <location>
        <begin position="292"/>
        <end position="401"/>
    </location>
</feature>